<dbReference type="GO" id="GO:0055085">
    <property type="term" value="P:transmembrane transport"/>
    <property type="evidence" value="ECO:0007669"/>
    <property type="project" value="InterPro"/>
</dbReference>
<dbReference type="NCBIfam" id="NF037995">
    <property type="entry name" value="TRAP_S1"/>
    <property type="match status" value="1"/>
</dbReference>
<dbReference type="PROSITE" id="PS51257">
    <property type="entry name" value="PROKAR_LIPOPROTEIN"/>
    <property type="match status" value="1"/>
</dbReference>
<dbReference type="InterPro" id="IPR038404">
    <property type="entry name" value="TRAP_DctP_sf"/>
</dbReference>
<evidence type="ECO:0000256" key="1">
    <source>
        <dbReference type="ARBA" id="ARBA00022729"/>
    </source>
</evidence>
<organism evidence="4 5">
    <name type="scientific">Halalkalibacter oceani</name>
    <dbReference type="NCBI Taxonomy" id="1653776"/>
    <lineage>
        <taxon>Bacteria</taxon>
        <taxon>Bacillati</taxon>
        <taxon>Bacillota</taxon>
        <taxon>Bacilli</taxon>
        <taxon>Bacillales</taxon>
        <taxon>Bacillaceae</taxon>
        <taxon>Halalkalibacter</taxon>
    </lineage>
</organism>
<dbReference type="Pfam" id="PF03480">
    <property type="entry name" value="DctP"/>
    <property type="match status" value="1"/>
</dbReference>
<dbReference type="PANTHER" id="PTHR33376:SF15">
    <property type="entry name" value="BLL6794 PROTEIN"/>
    <property type="match status" value="1"/>
</dbReference>
<evidence type="ECO:0000256" key="3">
    <source>
        <dbReference type="SAM" id="SignalP"/>
    </source>
</evidence>
<dbReference type="Proteomes" id="UP001139179">
    <property type="component" value="Unassembled WGS sequence"/>
</dbReference>
<evidence type="ECO:0000256" key="2">
    <source>
        <dbReference type="SAM" id="MobiDB-lite"/>
    </source>
</evidence>
<dbReference type="CDD" id="cd13665">
    <property type="entry name" value="PBP2_TRAP_Dctp3_4"/>
    <property type="match status" value="1"/>
</dbReference>
<dbReference type="SUPFAM" id="SSF53850">
    <property type="entry name" value="Periplasmic binding protein-like II"/>
    <property type="match status" value="1"/>
</dbReference>
<evidence type="ECO:0000313" key="5">
    <source>
        <dbReference type="Proteomes" id="UP001139179"/>
    </source>
</evidence>
<proteinExistence type="predicted"/>
<keyword evidence="5" id="KW-1185">Reference proteome</keyword>
<dbReference type="AlphaFoldDB" id="A0A9X2ILZ2"/>
<feature type="region of interest" description="Disordered" evidence="2">
    <location>
        <begin position="25"/>
        <end position="47"/>
    </location>
</feature>
<feature type="chain" id="PRO_5040788262" evidence="3">
    <location>
        <begin position="19"/>
        <end position="365"/>
    </location>
</feature>
<name>A0A9X2ILZ2_9BACI</name>
<protein>
    <submittedName>
        <fullName evidence="4">TRAP transporter substrate-binding protein</fullName>
    </submittedName>
</protein>
<keyword evidence="1 3" id="KW-0732">Signal</keyword>
<feature type="compositionally biased region" description="Polar residues" evidence="2">
    <location>
        <begin position="25"/>
        <end position="46"/>
    </location>
</feature>
<feature type="signal peptide" evidence="3">
    <location>
        <begin position="1"/>
        <end position="18"/>
    </location>
</feature>
<comment type="caution">
    <text evidence="4">The sequence shown here is derived from an EMBL/GenBank/DDBJ whole genome shotgun (WGS) entry which is preliminary data.</text>
</comment>
<reference evidence="4" key="1">
    <citation type="submission" date="2022-05" db="EMBL/GenBank/DDBJ databases">
        <title>Comparative Genomics of Spacecraft Associated Microbes.</title>
        <authorList>
            <person name="Tran M.T."/>
            <person name="Wright A."/>
            <person name="Seuylemezian A."/>
            <person name="Eisen J."/>
            <person name="Coil D."/>
        </authorList>
    </citation>
    <scope>NUCLEOTIDE SEQUENCE</scope>
    <source>
        <strain evidence="4">214.1.1</strain>
    </source>
</reference>
<dbReference type="EMBL" id="JAMBOL010000002">
    <property type="protein sequence ID" value="MCM3713359.1"/>
    <property type="molecule type" value="Genomic_DNA"/>
</dbReference>
<gene>
    <name evidence="4" type="ORF">M3202_04615</name>
</gene>
<evidence type="ECO:0000313" key="4">
    <source>
        <dbReference type="EMBL" id="MCM3713359.1"/>
    </source>
</evidence>
<dbReference type="PANTHER" id="PTHR33376">
    <property type="match status" value="1"/>
</dbReference>
<accession>A0A9X2ILZ2</accession>
<dbReference type="InterPro" id="IPR018389">
    <property type="entry name" value="DctP_fam"/>
</dbReference>
<dbReference type="Gene3D" id="3.40.190.170">
    <property type="entry name" value="Bacterial extracellular solute-binding protein, family 7"/>
    <property type="match status" value="1"/>
</dbReference>
<dbReference type="RefSeq" id="WP_251222163.1">
    <property type="nucleotide sequence ID" value="NZ_JAMBOL010000002.1"/>
</dbReference>
<sequence length="365" mass="39568">MKKIVAGMLLLMLFLLMACSGQSSESVSTEDNGNSRASDSSSQEGQQAAEAIELTIASVWPGPHGQHVQVVEPLMEEIEKVTEGRITATLYPAGGLGAPSETYDMTVTGIADIGYGLHNTTPGVFHLVSVNSLPFIGDSAINGTEISNALLETFSEEFEAEHDGTKIAYLWIGDGENVFTVDKPIHKPEDLQGLRISLTPSPTGNAFLEAFGAIPVTLPMGEVYEAMQRGIVDGALANGSTIPNFQLGDVAGHITRLNLVLPTFFCVINEDTWSQISTDDQAALEELFAAYGLKHAEAYDSLAEEGWRMAEEKGVEIFDIPEEEKHLWGNPLQPVADEWIESIEAMGLPGREVYEEVLRLKETLD</sequence>